<dbReference type="AlphaFoldDB" id="U7D4Z4"/>
<evidence type="ECO:0000256" key="2">
    <source>
        <dbReference type="ARBA" id="ARBA00005811"/>
    </source>
</evidence>
<keyword evidence="9" id="KW-1185">Reference proteome</keyword>
<dbReference type="OrthoDB" id="9807529at2"/>
<proteinExistence type="inferred from homology"/>
<evidence type="ECO:0000256" key="1">
    <source>
        <dbReference type="ARBA" id="ARBA00004162"/>
    </source>
</evidence>
<dbReference type="Pfam" id="PF02472">
    <property type="entry name" value="ExbD"/>
    <property type="match status" value="1"/>
</dbReference>
<gene>
    <name evidence="8" type="ORF">CALK_1452</name>
</gene>
<keyword evidence="7" id="KW-0813">Transport</keyword>
<keyword evidence="5" id="KW-1133">Transmembrane helix</keyword>
<comment type="similarity">
    <text evidence="2 7">Belongs to the ExbD/TolR family.</text>
</comment>
<keyword evidence="6" id="KW-0472">Membrane</keyword>
<evidence type="ECO:0000256" key="6">
    <source>
        <dbReference type="ARBA" id="ARBA00023136"/>
    </source>
</evidence>
<evidence type="ECO:0000313" key="9">
    <source>
        <dbReference type="Proteomes" id="UP000017148"/>
    </source>
</evidence>
<dbReference type="RefSeq" id="WP_022636908.1">
    <property type="nucleotide sequence ID" value="NZ_ASJR01000011.1"/>
</dbReference>
<organism evidence="8 9">
    <name type="scientific">Chitinivibrio alkaliphilus ACht1</name>
    <dbReference type="NCBI Taxonomy" id="1313304"/>
    <lineage>
        <taxon>Bacteria</taxon>
        <taxon>Pseudomonadati</taxon>
        <taxon>Fibrobacterota</taxon>
        <taxon>Chitinivibrionia</taxon>
        <taxon>Chitinivibrionales</taxon>
        <taxon>Chitinivibrionaceae</taxon>
        <taxon>Chitinivibrio</taxon>
    </lineage>
</organism>
<dbReference type="GO" id="GO:0022857">
    <property type="term" value="F:transmembrane transporter activity"/>
    <property type="evidence" value="ECO:0007669"/>
    <property type="project" value="InterPro"/>
</dbReference>
<comment type="caution">
    <text evidence="8">The sequence shown here is derived from an EMBL/GenBank/DDBJ whole genome shotgun (WGS) entry which is preliminary data.</text>
</comment>
<evidence type="ECO:0000256" key="3">
    <source>
        <dbReference type="ARBA" id="ARBA00022475"/>
    </source>
</evidence>
<dbReference type="EMBL" id="ASJR01000011">
    <property type="protein sequence ID" value="ERP31589.1"/>
    <property type="molecule type" value="Genomic_DNA"/>
</dbReference>
<evidence type="ECO:0000313" key="8">
    <source>
        <dbReference type="EMBL" id="ERP31589.1"/>
    </source>
</evidence>
<evidence type="ECO:0000256" key="5">
    <source>
        <dbReference type="ARBA" id="ARBA00022989"/>
    </source>
</evidence>
<dbReference type="GO" id="GO:0015031">
    <property type="term" value="P:protein transport"/>
    <property type="evidence" value="ECO:0007669"/>
    <property type="project" value="UniProtKB-KW"/>
</dbReference>
<sequence>MPKQRGRGGSAADVDLGLNITSMMDMFTIILLFLLQSYSADGSMLTASDDLALPNSIAVDTPDEVRLQLTIAPGRILLDNRDLVATEDILALTDSVFVNFDTEPDEDKPVALQIMEDSLSMHMKANEQLFALNEITEQSMRQIIIQVDKSMYMSVVTNIMQICARTGFTGMKFAVMSRGED</sequence>
<keyword evidence="4 7" id="KW-0812">Transmembrane</keyword>
<dbReference type="eggNOG" id="COG0848">
    <property type="taxonomic scope" value="Bacteria"/>
</dbReference>
<reference evidence="8 9" key="1">
    <citation type="journal article" date="2013" name="Environ. Microbiol.">
        <title>Genome analysis of Chitinivibrio alkaliphilus gen. nov., sp. nov., a novel extremely haloalkaliphilic anaerobic chitinolytic bacterium from the candidate phylum Termite Group 3.</title>
        <authorList>
            <person name="Sorokin D.Y."/>
            <person name="Gumerov V.M."/>
            <person name="Rakitin A.L."/>
            <person name="Beletsky A.V."/>
            <person name="Damste J.S."/>
            <person name="Muyzer G."/>
            <person name="Mardanov A.V."/>
            <person name="Ravin N.V."/>
        </authorList>
    </citation>
    <scope>NUCLEOTIDE SEQUENCE [LARGE SCALE GENOMIC DNA]</scope>
    <source>
        <strain evidence="8 9">ACht1</strain>
    </source>
</reference>
<name>U7D4Z4_9BACT</name>
<evidence type="ECO:0000256" key="7">
    <source>
        <dbReference type="RuleBase" id="RU003879"/>
    </source>
</evidence>
<keyword evidence="7" id="KW-0653">Protein transport</keyword>
<comment type="subcellular location">
    <subcellularLocation>
        <location evidence="1">Cell membrane</location>
        <topology evidence="1">Single-pass membrane protein</topology>
    </subcellularLocation>
    <subcellularLocation>
        <location evidence="7">Cell membrane</location>
        <topology evidence="7">Single-pass type II membrane protein</topology>
    </subcellularLocation>
</comment>
<dbReference type="STRING" id="1313304.CALK_1452"/>
<evidence type="ECO:0000256" key="4">
    <source>
        <dbReference type="ARBA" id="ARBA00022692"/>
    </source>
</evidence>
<dbReference type="GO" id="GO:0005886">
    <property type="term" value="C:plasma membrane"/>
    <property type="evidence" value="ECO:0007669"/>
    <property type="project" value="UniProtKB-SubCell"/>
</dbReference>
<dbReference type="InterPro" id="IPR003400">
    <property type="entry name" value="ExbD"/>
</dbReference>
<accession>U7D4Z4</accession>
<keyword evidence="3" id="KW-1003">Cell membrane</keyword>
<dbReference type="Proteomes" id="UP000017148">
    <property type="component" value="Unassembled WGS sequence"/>
</dbReference>
<protein>
    <submittedName>
        <fullName evidence="8">Biopolymer transport protein ExbD/TolR</fullName>
    </submittedName>
</protein>